<keyword evidence="1" id="KW-1133">Transmembrane helix</keyword>
<dbReference type="EMBL" id="JBHLXH010000003">
    <property type="protein sequence ID" value="MFC0224795.1"/>
    <property type="molecule type" value="Genomic_DNA"/>
</dbReference>
<feature type="transmembrane region" description="Helical" evidence="1">
    <location>
        <begin position="379"/>
        <end position="399"/>
    </location>
</feature>
<gene>
    <name evidence="2" type="ORF">ACFFJG_20060</name>
</gene>
<feature type="transmembrane region" description="Helical" evidence="1">
    <location>
        <begin position="244"/>
        <end position="263"/>
    </location>
</feature>
<keyword evidence="1" id="KW-0812">Transmembrane</keyword>
<feature type="transmembrane region" description="Helical" evidence="1">
    <location>
        <begin position="167"/>
        <end position="188"/>
    </location>
</feature>
<accession>A0ABV6E713</accession>
<dbReference type="RefSeq" id="WP_378520573.1">
    <property type="nucleotide sequence ID" value="NZ_CBCSDI010000001.1"/>
</dbReference>
<name>A0ABV6E713_9ACTN</name>
<keyword evidence="3" id="KW-1185">Reference proteome</keyword>
<comment type="caution">
    <text evidence="2">The sequence shown here is derived from an EMBL/GenBank/DDBJ whole genome shotgun (WGS) entry which is preliminary data.</text>
</comment>
<feature type="transmembrane region" description="Helical" evidence="1">
    <location>
        <begin position="107"/>
        <end position="128"/>
    </location>
</feature>
<feature type="transmembrane region" description="Helical" evidence="1">
    <location>
        <begin position="405"/>
        <end position="421"/>
    </location>
</feature>
<dbReference type="Proteomes" id="UP001589698">
    <property type="component" value="Unassembled WGS sequence"/>
</dbReference>
<protein>
    <recommendedName>
        <fullName evidence="4">Glycosyltransferase RgtA/B/C/D-like domain-containing protein</fullName>
    </recommendedName>
</protein>
<reference evidence="2 3" key="1">
    <citation type="submission" date="2024-09" db="EMBL/GenBank/DDBJ databases">
        <authorList>
            <person name="Sun Q."/>
            <person name="Mori K."/>
        </authorList>
    </citation>
    <scope>NUCLEOTIDE SEQUENCE [LARGE SCALE GENOMIC DNA]</scope>
    <source>
        <strain evidence="2 3">CCM 8654</strain>
    </source>
</reference>
<keyword evidence="1" id="KW-0472">Membrane</keyword>
<feature type="transmembrane region" description="Helical" evidence="1">
    <location>
        <begin position="140"/>
        <end position="161"/>
    </location>
</feature>
<sequence length="678" mass="74097">MADRSRLWRRLSSTVGVVVGSLAYVLTLLAWSWQPTRTGTESRYASDFFDVQAQAFLNGDIHLPPGSMGIEGFIHDGQEFQYFGPFPALLRVPVFAVTDGLKGELTVFSMLLAYVLMVVMTLRLFWLVRDLLRHGAPVGRFEAVVSGTFLALALGGTTLTFDASLPWAFHEVYAWAVPLSIAALYWLLRVLVQPTRPAASWLFVTLLALALTRTTGGWAMCGGAVLAGLWMLTGRLHVSRRWGWVLLGVGLAPVLVAAAYNYAKFDHPYMFPLQEQVFTRISPQRQLALEVNGGSITGLQFLPSTLVSYFDPLGIRFVDYFPFVTMPEHAARAYAGATLDQSYRSGSVTAFMPALVLLTLAAMVLLLGRRSLERRLLRVPMIAALVVPAGVLNYGYIAFRYTSEFVPLLVLGGMVATVVLVDRVVERGPALRAALAGGLATGTAYSVAAMLLVGFTASATTSAGPELNRYVDTQISVSGSRLAPLVDEGEGLPPVPAGPDRLYIQGDCDALYYSTGATADHWMLVERRQAIVRVEVPPRATAGRVPIADIETDPDREVLLETSGDGRARVLLRDENGFFAAPWFDVLPPYRVNVGVTDLTGFGWVEVWSTPGGWAGYLRSTYRDDDLDNLPVDITTLQPSRAARPLARHVLTERGESLPPRICERLRTEVLGEAEAAR</sequence>
<feature type="transmembrane region" description="Helical" evidence="1">
    <location>
        <begin position="433"/>
        <end position="455"/>
    </location>
</feature>
<organism evidence="2 3">
    <name type="scientific">Nocardioides zeicaulis</name>
    <dbReference type="NCBI Taxonomy" id="1776857"/>
    <lineage>
        <taxon>Bacteria</taxon>
        <taxon>Bacillati</taxon>
        <taxon>Actinomycetota</taxon>
        <taxon>Actinomycetes</taxon>
        <taxon>Propionibacteriales</taxon>
        <taxon>Nocardioidaceae</taxon>
        <taxon>Nocardioides</taxon>
    </lineage>
</organism>
<feature type="transmembrane region" description="Helical" evidence="1">
    <location>
        <begin position="348"/>
        <end position="367"/>
    </location>
</feature>
<evidence type="ECO:0008006" key="4">
    <source>
        <dbReference type="Google" id="ProtNLM"/>
    </source>
</evidence>
<feature type="transmembrane region" description="Helical" evidence="1">
    <location>
        <begin position="12"/>
        <end position="33"/>
    </location>
</feature>
<feature type="transmembrane region" description="Helical" evidence="1">
    <location>
        <begin position="217"/>
        <end position="232"/>
    </location>
</feature>
<evidence type="ECO:0000256" key="1">
    <source>
        <dbReference type="SAM" id="Phobius"/>
    </source>
</evidence>
<evidence type="ECO:0000313" key="3">
    <source>
        <dbReference type="Proteomes" id="UP001589698"/>
    </source>
</evidence>
<proteinExistence type="predicted"/>
<evidence type="ECO:0000313" key="2">
    <source>
        <dbReference type="EMBL" id="MFC0224795.1"/>
    </source>
</evidence>